<dbReference type="OrthoDB" id="9758917at2"/>
<gene>
    <name evidence="6" type="ORF">SAMN02745123_01212</name>
</gene>
<keyword evidence="2 6" id="KW-0645">Protease</keyword>
<dbReference type="Gene3D" id="2.30.42.10">
    <property type="match status" value="1"/>
</dbReference>
<accession>A0A1M6QV04</accession>
<dbReference type="PROSITE" id="PS50106">
    <property type="entry name" value="PDZ"/>
    <property type="match status" value="1"/>
</dbReference>
<dbReference type="AlphaFoldDB" id="A0A1M6QV04"/>
<dbReference type="InterPro" id="IPR009003">
    <property type="entry name" value="Peptidase_S1_PA"/>
</dbReference>
<evidence type="ECO:0000313" key="7">
    <source>
        <dbReference type="Proteomes" id="UP000183997"/>
    </source>
</evidence>
<dbReference type="InterPro" id="IPR043504">
    <property type="entry name" value="Peptidase_S1_PA_chymotrypsin"/>
</dbReference>
<feature type="domain" description="PDZ" evidence="5">
    <location>
        <begin position="285"/>
        <end position="349"/>
    </location>
</feature>
<keyword evidence="3" id="KW-0378">Hydrolase</keyword>
<dbReference type="Proteomes" id="UP000183997">
    <property type="component" value="Unassembled WGS sequence"/>
</dbReference>
<dbReference type="SUPFAM" id="SSF50156">
    <property type="entry name" value="PDZ domain-like"/>
    <property type="match status" value="1"/>
</dbReference>
<evidence type="ECO:0000256" key="3">
    <source>
        <dbReference type="ARBA" id="ARBA00022801"/>
    </source>
</evidence>
<evidence type="ECO:0000313" key="6">
    <source>
        <dbReference type="EMBL" id="SHK23877.1"/>
    </source>
</evidence>
<comment type="similarity">
    <text evidence="1">Belongs to the peptidase S1C family.</text>
</comment>
<dbReference type="Gene3D" id="2.40.10.10">
    <property type="entry name" value="Trypsin-like serine proteases"/>
    <property type="match status" value="2"/>
</dbReference>
<dbReference type="EMBL" id="FRAR01000009">
    <property type="protein sequence ID" value="SHK23877.1"/>
    <property type="molecule type" value="Genomic_DNA"/>
</dbReference>
<dbReference type="InterPro" id="IPR036034">
    <property type="entry name" value="PDZ_sf"/>
</dbReference>
<sequence length="381" mass="40606">MKRWHKIGRLMVILTVLSAFMLASGCSLIKDIEPQQKSTEQQQSGGANANLPGVGPDSIANIVEQASPAVVKITTVVEVGGFQNNPYFNDPLFRQFFGMRAEPQYENGLGSGFLVSKDGYILTNSHVVEGARQVSVLIKNHKKPYVAKLIGSDPSLDLAVLKIEGKDFPTLPLGDSNKIRVGNWVIAIGSPFGLEDTVTIGVISAKERPLEINGRTFEHLLQTDASINPGNSGGPLLNLNGEVIGINTAINAQAQGIGFAIPTSTVKQVMDELIQKGKVARPWIGVQIQPVTSDIANFLGYEGSEGAVIYGVVPGGPAEKAGMKEGDIVLAIDGSKVASPDDLIAILQKKKIGVGIGVEIFRHGKTIKLEVKTAERPSEIK</sequence>
<dbReference type="InterPro" id="IPR051201">
    <property type="entry name" value="Chloro_Bact_Ser_Proteases"/>
</dbReference>
<dbReference type="InterPro" id="IPR001478">
    <property type="entry name" value="PDZ"/>
</dbReference>
<protein>
    <submittedName>
        <fullName evidence="6">Do/DeqQ family serine protease</fullName>
    </submittedName>
</protein>
<reference evidence="7" key="1">
    <citation type="submission" date="2016-11" db="EMBL/GenBank/DDBJ databases">
        <authorList>
            <person name="Varghese N."/>
            <person name="Submissions S."/>
        </authorList>
    </citation>
    <scope>NUCLEOTIDE SEQUENCE [LARGE SCALE GENOMIC DNA]</scope>
    <source>
        <strain evidence="7">DSM 10349</strain>
    </source>
</reference>
<dbReference type="Pfam" id="PF13365">
    <property type="entry name" value="Trypsin_2"/>
    <property type="match status" value="1"/>
</dbReference>
<dbReference type="SMART" id="SM00228">
    <property type="entry name" value="PDZ"/>
    <property type="match status" value="1"/>
</dbReference>
<dbReference type="GO" id="GO:0004252">
    <property type="term" value="F:serine-type endopeptidase activity"/>
    <property type="evidence" value="ECO:0007669"/>
    <property type="project" value="InterPro"/>
</dbReference>
<dbReference type="Pfam" id="PF13180">
    <property type="entry name" value="PDZ_2"/>
    <property type="match status" value="1"/>
</dbReference>
<dbReference type="FunFam" id="2.40.10.10:FF:000001">
    <property type="entry name" value="Periplasmic serine protease DegS"/>
    <property type="match status" value="1"/>
</dbReference>
<name>A0A1M6QV04_9FIRM</name>
<evidence type="ECO:0000256" key="4">
    <source>
        <dbReference type="ARBA" id="ARBA00022825"/>
    </source>
</evidence>
<dbReference type="STRING" id="1121421.SAMN02745123_01212"/>
<dbReference type="InterPro" id="IPR001940">
    <property type="entry name" value="Peptidase_S1C"/>
</dbReference>
<dbReference type="GO" id="GO:0006508">
    <property type="term" value="P:proteolysis"/>
    <property type="evidence" value="ECO:0007669"/>
    <property type="project" value="UniProtKB-KW"/>
</dbReference>
<organism evidence="6 7">
    <name type="scientific">Desulforamulus aeronauticus DSM 10349</name>
    <dbReference type="NCBI Taxonomy" id="1121421"/>
    <lineage>
        <taxon>Bacteria</taxon>
        <taxon>Bacillati</taxon>
        <taxon>Bacillota</taxon>
        <taxon>Clostridia</taxon>
        <taxon>Eubacteriales</taxon>
        <taxon>Peptococcaceae</taxon>
        <taxon>Desulforamulus</taxon>
    </lineage>
</organism>
<dbReference type="PANTHER" id="PTHR43343:SF3">
    <property type="entry name" value="PROTEASE DO-LIKE 8, CHLOROPLASTIC"/>
    <property type="match status" value="1"/>
</dbReference>
<keyword evidence="7" id="KW-1185">Reference proteome</keyword>
<dbReference type="PROSITE" id="PS51257">
    <property type="entry name" value="PROKAR_LIPOPROTEIN"/>
    <property type="match status" value="1"/>
</dbReference>
<evidence type="ECO:0000256" key="2">
    <source>
        <dbReference type="ARBA" id="ARBA00022670"/>
    </source>
</evidence>
<keyword evidence="4" id="KW-0720">Serine protease</keyword>
<dbReference type="PANTHER" id="PTHR43343">
    <property type="entry name" value="PEPTIDASE S12"/>
    <property type="match status" value="1"/>
</dbReference>
<dbReference type="RefSeq" id="WP_072911839.1">
    <property type="nucleotide sequence ID" value="NZ_FRAR01000009.1"/>
</dbReference>
<evidence type="ECO:0000256" key="1">
    <source>
        <dbReference type="ARBA" id="ARBA00010541"/>
    </source>
</evidence>
<proteinExistence type="inferred from homology"/>
<dbReference type="PRINTS" id="PR00834">
    <property type="entry name" value="PROTEASES2C"/>
</dbReference>
<dbReference type="SUPFAM" id="SSF50494">
    <property type="entry name" value="Trypsin-like serine proteases"/>
    <property type="match status" value="1"/>
</dbReference>
<evidence type="ECO:0000259" key="5">
    <source>
        <dbReference type="PROSITE" id="PS50106"/>
    </source>
</evidence>